<dbReference type="InParanoid" id="K5VSX2"/>
<dbReference type="KEGG" id="pco:PHACADRAFT_214196"/>
<proteinExistence type="predicted"/>
<name>K5VSX2_PHACS</name>
<dbReference type="AlphaFoldDB" id="K5VSX2"/>
<reference evidence="2 3" key="1">
    <citation type="journal article" date="2012" name="BMC Genomics">
        <title>Comparative genomics of the white-rot fungi, Phanerochaete carnosa and P. chrysosporium, to elucidate the genetic basis of the distinct wood types they colonize.</title>
        <authorList>
            <person name="Suzuki H."/>
            <person name="MacDonald J."/>
            <person name="Syed K."/>
            <person name="Salamov A."/>
            <person name="Hori C."/>
            <person name="Aerts A."/>
            <person name="Henrissat B."/>
            <person name="Wiebenga A."/>
            <person name="vanKuyk P.A."/>
            <person name="Barry K."/>
            <person name="Lindquist E."/>
            <person name="LaButti K."/>
            <person name="Lapidus A."/>
            <person name="Lucas S."/>
            <person name="Coutinho P."/>
            <person name="Gong Y."/>
            <person name="Samejima M."/>
            <person name="Mahadevan R."/>
            <person name="Abou-Zaid M."/>
            <person name="de Vries R.P."/>
            <person name="Igarashi K."/>
            <person name="Yadav J.S."/>
            <person name="Grigoriev I.V."/>
            <person name="Master E.R."/>
        </authorList>
    </citation>
    <scope>NUCLEOTIDE SEQUENCE [LARGE SCALE GENOMIC DNA]</scope>
    <source>
        <strain evidence="2 3">HHB-10118-sp</strain>
    </source>
</reference>
<dbReference type="EMBL" id="JH930480">
    <property type="protein sequence ID" value="EKM49674.1"/>
    <property type="molecule type" value="Genomic_DNA"/>
</dbReference>
<evidence type="ECO:0000313" key="2">
    <source>
        <dbReference type="EMBL" id="EKM49674.1"/>
    </source>
</evidence>
<keyword evidence="3" id="KW-1185">Reference proteome</keyword>
<feature type="compositionally biased region" description="Polar residues" evidence="1">
    <location>
        <begin position="131"/>
        <end position="141"/>
    </location>
</feature>
<protein>
    <submittedName>
        <fullName evidence="2">Uncharacterized protein</fullName>
    </submittedName>
</protein>
<dbReference type="RefSeq" id="XP_007401732.1">
    <property type="nucleotide sequence ID" value="XM_007401670.1"/>
</dbReference>
<sequence length="141" mass="15712">MEGGCGNDLYTIVEHAPNIHTLHLISYFKTAEWIAGLRNALPVTRSEKPHHHPAGNHPNKAVTEAKALLNSCIADSRTSLKFVALNEYYDAKPEIVTALSKAPALEELIIDTKWEPRRWQGRPDKEKSSRRCGTQGSRSAL</sequence>
<feature type="compositionally biased region" description="Basic and acidic residues" evidence="1">
    <location>
        <begin position="119"/>
        <end position="129"/>
    </location>
</feature>
<gene>
    <name evidence="2" type="ORF">PHACADRAFT_214196</name>
</gene>
<dbReference type="HOGENOM" id="CLU_1825953_0_0_1"/>
<accession>K5VSX2</accession>
<feature type="region of interest" description="Disordered" evidence="1">
    <location>
        <begin position="119"/>
        <end position="141"/>
    </location>
</feature>
<dbReference type="Proteomes" id="UP000008370">
    <property type="component" value="Unassembled WGS sequence"/>
</dbReference>
<evidence type="ECO:0000256" key="1">
    <source>
        <dbReference type="SAM" id="MobiDB-lite"/>
    </source>
</evidence>
<organism evidence="2 3">
    <name type="scientific">Phanerochaete carnosa (strain HHB-10118-sp)</name>
    <name type="common">White-rot fungus</name>
    <name type="synonym">Peniophora carnosa</name>
    <dbReference type="NCBI Taxonomy" id="650164"/>
    <lineage>
        <taxon>Eukaryota</taxon>
        <taxon>Fungi</taxon>
        <taxon>Dikarya</taxon>
        <taxon>Basidiomycota</taxon>
        <taxon>Agaricomycotina</taxon>
        <taxon>Agaricomycetes</taxon>
        <taxon>Polyporales</taxon>
        <taxon>Phanerochaetaceae</taxon>
        <taxon>Phanerochaete</taxon>
    </lineage>
</organism>
<evidence type="ECO:0000313" key="3">
    <source>
        <dbReference type="Proteomes" id="UP000008370"/>
    </source>
</evidence>
<dbReference type="GeneID" id="18913478"/>